<dbReference type="SUPFAM" id="SSF110849">
    <property type="entry name" value="ParB/Sulfiredoxin"/>
    <property type="match status" value="1"/>
</dbReference>
<reference evidence="2 3" key="1">
    <citation type="journal article" date="2019" name="Int. J. Syst. Evol. Microbiol.">
        <title>The Global Catalogue of Microorganisms (GCM) 10K type strain sequencing project: providing services to taxonomists for standard genome sequencing and annotation.</title>
        <authorList>
            <consortium name="The Broad Institute Genomics Platform"/>
            <consortium name="The Broad Institute Genome Sequencing Center for Infectious Disease"/>
            <person name="Wu L."/>
            <person name="Ma J."/>
        </authorList>
    </citation>
    <scope>NUCLEOTIDE SEQUENCE [LARGE SCALE GENOMIC DNA]</scope>
    <source>
        <strain evidence="2 3">PJ61</strain>
    </source>
</reference>
<dbReference type="InterPro" id="IPR003115">
    <property type="entry name" value="ParB_N"/>
</dbReference>
<sequence>MNTPELSIDEWDATTEKTVADKNPSYDRDEQVVVAVPKRAVQGAFPYYTGGVPLHLSRINDAGVNHIGFPTSRLEPIRHLNPVLIPLREISPSPFHSRSFSIDENREFVETIRKQGGPSKPPLVRPVHDRFEIINGHKRVWASHAAGVDAIPCRCAYVDARTAAEWWVPKHIPQYTEEQREAAVERIHDVFGDDATEILKHH</sequence>
<comment type="caution">
    <text evidence="2">The sequence shown here is derived from an EMBL/GenBank/DDBJ whole genome shotgun (WGS) entry which is preliminary data.</text>
</comment>
<dbReference type="InterPro" id="IPR036086">
    <property type="entry name" value="ParB/Sulfiredoxin_sf"/>
</dbReference>
<evidence type="ECO:0000313" key="2">
    <source>
        <dbReference type="EMBL" id="MFC6770000.1"/>
    </source>
</evidence>
<organism evidence="2 3">
    <name type="scientific">Halorubrum pallidum</name>
    <dbReference type="NCBI Taxonomy" id="1526114"/>
    <lineage>
        <taxon>Archaea</taxon>
        <taxon>Methanobacteriati</taxon>
        <taxon>Methanobacteriota</taxon>
        <taxon>Stenosarchaea group</taxon>
        <taxon>Halobacteria</taxon>
        <taxon>Halobacteriales</taxon>
        <taxon>Haloferacaceae</taxon>
        <taxon>Halorubrum</taxon>
    </lineage>
</organism>
<keyword evidence="3" id="KW-1185">Reference proteome</keyword>
<dbReference type="AlphaFoldDB" id="A0ABD5SZU3"/>
<dbReference type="Gene3D" id="3.90.1530.10">
    <property type="entry name" value="Conserved hypothetical protein from pyrococcus furiosus pfu- 392566-001, ParB domain"/>
    <property type="match status" value="1"/>
</dbReference>
<feature type="domain" description="ParB-like N-terminal" evidence="1">
    <location>
        <begin position="83"/>
        <end position="172"/>
    </location>
</feature>
<dbReference type="Proteomes" id="UP001596274">
    <property type="component" value="Unassembled WGS sequence"/>
</dbReference>
<name>A0ABD5SZU3_9EURY</name>
<dbReference type="Pfam" id="PF02195">
    <property type="entry name" value="ParB_N"/>
    <property type="match status" value="1"/>
</dbReference>
<evidence type="ECO:0000259" key="1">
    <source>
        <dbReference type="SMART" id="SM00470"/>
    </source>
</evidence>
<evidence type="ECO:0000313" key="3">
    <source>
        <dbReference type="Proteomes" id="UP001596274"/>
    </source>
</evidence>
<accession>A0ABD5SZU3</accession>
<proteinExistence type="predicted"/>
<dbReference type="SMART" id="SM00470">
    <property type="entry name" value="ParB"/>
    <property type="match status" value="1"/>
</dbReference>
<dbReference type="EMBL" id="JBHSWT010000009">
    <property type="protein sequence ID" value="MFC6770000.1"/>
    <property type="molecule type" value="Genomic_DNA"/>
</dbReference>
<gene>
    <name evidence="2" type="ORF">ACFQDD_00420</name>
</gene>
<protein>
    <submittedName>
        <fullName evidence="2">ParB/RepB/Spo0J family partition protein</fullName>
    </submittedName>
</protein>